<dbReference type="KEGG" id="cyn:Cyan7425_4588"/>
<dbReference type="OrthoDB" id="466944at2"/>
<protein>
    <submittedName>
        <fullName evidence="1">Uncharacterized protein</fullName>
    </submittedName>
</protein>
<organism evidence="1">
    <name type="scientific">Cyanothece sp. (strain PCC 7425 / ATCC 29141)</name>
    <dbReference type="NCBI Taxonomy" id="395961"/>
    <lineage>
        <taxon>Bacteria</taxon>
        <taxon>Bacillati</taxon>
        <taxon>Cyanobacteriota</taxon>
        <taxon>Cyanophyceae</taxon>
        <taxon>Gomontiellales</taxon>
        <taxon>Cyanothecaceae</taxon>
        <taxon>Cyanothece</taxon>
    </lineage>
</organism>
<gene>
    <name evidence="1" type="ordered locus">Cyan7425_4588</name>
</gene>
<dbReference type="EMBL" id="CP001344">
    <property type="protein sequence ID" value="ACL46896.1"/>
    <property type="molecule type" value="Genomic_DNA"/>
</dbReference>
<evidence type="ECO:0000313" key="1">
    <source>
        <dbReference type="EMBL" id="ACL46896.1"/>
    </source>
</evidence>
<reference evidence="1" key="1">
    <citation type="submission" date="2009-01" db="EMBL/GenBank/DDBJ databases">
        <title>Complete sequence of chromosome Cyanothece sp. PCC 7425.</title>
        <authorList>
            <consortium name="US DOE Joint Genome Institute"/>
            <person name="Lucas S."/>
            <person name="Copeland A."/>
            <person name="Lapidus A."/>
            <person name="Glavina del Rio T."/>
            <person name="Dalin E."/>
            <person name="Tice H."/>
            <person name="Bruce D."/>
            <person name="Goodwin L."/>
            <person name="Pitluck S."/>
            <person name="Sims D."/>
            <person name="Meineke L."/>
            <person name="Brettin T."/>
            <person name="Detter J.C."/>
            <person name="Han C."/>
            <person name="Larimer F."/>
            <person name="Land M."/>
            <person name="Hauser L."/>
            <person name="Kyrpides N."/>
            <person name="Ovchinnikova G."/>
            <person name="Liberton M."/>
            <person name="Stoeckel J."/>
            <person name="Banerjee A."/>
            <person name="Singh A."/>
            <person name="Page L."/>
            <person name="Sato H."/>
            <person name="Zhao L."/>
            <person name="Sherman L."/>
            <person name="Pakrasi H."/>
            <person name="Richardson P."/>
        </authorList>
    </citation>
    <scope>NUCLEOTIDE SEQUENCE</scope>
    <source>
        <strain evidence="1">PCC 7425</strain>
    </source>
</reference>
<accession>B8HKQ2</accession>
<dbReference type="STRING" id="395961.Cyan7425_4588"/>
<dbReference type="HOGENOM" id="CLU_2422010_0_0_3"/>
<sequence>MSSQLYRDWLIVPIEQEDHWLWAISAPGREVFLDYTPYTSPEAALAAARESIDRHTAGRLLIQCLEAIYQERKLQPQEFDQLVNSLVQQCF</sequence>
<name>B8HKQ2_CYAP4</name>
<dbReference type="AlphaFoldDB" id="B8HKQ2"/>
<proteinExistence type="predicted"/>